<dbReference type="InterPro" id="IPR004360">
    <property type="entry name" value="Glyas_Fos-R_dOase_dom"/>
</dbReference>
<dbReference type="CDD" id="cd06587">
    <property type="entry name" value="VOC"/>
    <property type="match status" value="1"/>
</dbReference>
<evidence type="ECO:0000256" key="1">
    <source>
        <dbReference type="SAM" id="SignalP"/>
    </source>
</evidence>
<accession>A0A7S2KRL5</accession>
<gene>
    <name evidence="3" type="ORF">BRAN1462_LOCUS32484</name>
</gene>
<dbReference type="EMBL" id="HBGW01051069">
    <property type="protein sequence ID" value="CAD9584711.1"/>
    <property type="molecule type" value="Transcribed_RNA"/>
</dbReference>
<dbReference type="SUPFAM" id="SSF54593">
    <property type="entry name" value="Glyoxalase/Bleomycin resistance protein/Dihydroxybiphenyl dioxygenase"/>
    <property type="match status" value="1"/>
</dbReference>
<evidence type="ECO:0000259" key="2">
    <source>
        <dbReference type="PROSITE" id="PS51819"/>
    </source>
</evidence>
<evidence type="ECO:0000313" key="3">
    <source>
        <dbReference type="EMBL" id="CAD9584711.1"/>
    </source>
</evidence>
<name>A0A7S2KRL5_9DINO</name>
<dbReference type="Pfam" id="PF00903">
    <property type="entry name" value="Glyoxalase"/>
    <property type="match status" value="1"/>
</dbReference>
<reference evidence="3" key="1">
    <citation type="submission" date="2021-01" db="EMBL/GenBank/DDBJ databases">
        <authorList>
            <person name="Corre E."/>
            <person name="Pelletier E."/>
            <person name="Niang G."/>
            <person name="Scheremetjew M."/>
            <person name="Finn R."/>
            <person name="Kale V."/>
            <person name="Holt S."/>
            <person name="Cochrane G."/>
            <person name="Meng A."/>
            <person name="Brown T."/>
            <person name="Cohen L."/>
        </authorList>
    </citation>
    <scope>NUCLEOTIDE SEQUENCE</scope>
    <source>
        <strain evidence="3">RCC3387</strain>
    </source>
</reference>
<dbReference type="AlphaFoldDB" id="A0A7S2KRL5"/>
<keyword evidence="1" id="KW-0732">Signal</keyword>
<feature type="chain" id="PRO_5030901128" description="VOC domain-containing protein" evidence="1">
    <location>
        <begin position="24"/>
        <end position="180"/>
    </location>
</feature>
<proteinExistence type="predicted"/>
<dbReference type="InterPro" id="IPR029068">
    <property type="entry name" value="Glyas_Bleomycin-R_OHBP_Dase"/>
</dbReference>
<sequence length="180" mass="19342">MAMAPMCIHAFVIVAWAWSTACASQDGPPMLAHFRGINAVSFATSSMAESYKFYTKLGLACTYGGPSAEFTTFGSAGGPSGGDNSFHVNVFASSDFKRPTRGVWNKWGRAIFYVDNVDVVYNVVVGNGLIPEAAPADASWGERYFQILDPMGHELTVAKPLLVGSVPGQATFREHSELHV</sequence>
<organism evidence="3">
    <name type="scientific">Zooxanthella nutricula</name>
    <dbReference type="NCBI Taxonomy" id="1333877"/>
    <lineage>
        <taxon>Eukaryota</taxon>
        <taxon>Sar</taxon>
        <taxon>Alveolata</taxon>
        <taxon>Dinophyceae</taxon>
        <taxon>Peridiniales</taxon>
        <taxon>Peridiniales incertae sedis</taxon>
        <taxon>Zooxanthella</taxon>
    </lineage>
</organism>
<protein>
    <recommendedName>
        <fullName evidence="2">VOC domain-containing protein</fullName>
    </recommendedName>
</protein>
<feature type="signal peptide" evidence="1">
    <location>
        <begin position="1"/>
        <end position="23"/>
    </location>
</feature>
<dbReference type="PROSITE" id="PS51819">
    <property type="entry name" value="VOC"/>
    <property type="match status" value="1"/>
</dbReference>
<dbReference type="InterPro" id="IPR037523">
    <property type="entry name" value="VOC_core"/>
</dbReference>
<dbReference type="Gene3D" id="3.10.180.10">
    <property type="entry name" value="2,3-Dihydroxybiphenyl 1,2-Dioxygenase, domain 1"/>
    <property type="match status" value="1"/>
</dbReference>
<feature type="domain" description="VOC" evidence="2">
    <location>
        <begin position="36"/>
        <end position="160"/>
    </location>
</feature>